<reference evidence="1" key="3">
    <citation type="submission" date="2025-09" db="UniProtKB">
        <authorList>
            <consortium name="Ensembl"/>
        </authorList>
    </citation>
    <scope>IDENTIFICATION</scope>
</reference>
<organism evidence="1 2">
    <name type="scientific">Hucho hucho</name>
    <name type="common">huchen</name>
    <dbReference type="NCBI Taxonomy" id="62062"/>
    <lineage>
        <taxon>Eukaryota</taxon>
        <taxon>Metazoa</taxon>
        <taxon>Chordata</taxon>
        <taxon>Craniata</taxon>
        <taxon>Vertebrata</taxon>
        <taxon>Euteleostomi</taxon>
        <taxon>Actinopterygii</taxon>
        <taxon>Neopterygii</taxon>
        <taxon>Teleostei</taxon>
        <taxon>Protacanthopterygii</taxon>
        <taxon>Salmoniformes</taxon>
        <taxon>Salmonidae</taxon>
        <taxon>Salmoninae</taxon>
        <taxon>Hucho</taxon>
    </lineage>
</organism>
<reference evidence="2" key="1">
    <citation type="submission" date="2018-06" db="EMBL/GenBank/DDBJ databases">
        <title>Genome assembly of Danube salmon.</title>
        <authorList>
            <person name="Macqueen D.J."/>
            <person name="Gundappa M.K."/>
        </authorList>
    </citation>
    <scope>NUCLEOTIDE SEQUENCE [LARGE SCALE GENOMIC DNA]</scope>
</reference>
<dbReference type="STRING" id="62062.ENSHHUP00000052197"/>
<evidence type="ECO:0000313" key="1">
    <source>
        <dbReference type="Ensembl" id="ENSHHUP00000052197.1"/>
    </source>
</evidence>
<proteinExistence type="predicted"/>
<protein>
    <submittedName>
        <fullName evidence="1">Uncharacterized protein</fullName>
    </submittedName>
</protein>
<dbReference type="AlphaFoldDB" id="A0A4W5NMH8"/>
<dbReference type="Ensembl" id="ENSHHUT00000054036.1">
    <property type="protein sequence ID" value="ENSHHUP00000052197.1"/>
    <property type="gene ID" value="ENSHHUG00000031406.1"/>
</dbReference>
<evidence type="ECO:0000313" key="2">
    <source>
        <dbReference type="Proteomes" id="UP000314982"/>
    </source>
</evidence>
<sequence length="65" mass="7119">MSVETKAPRELCCSKLKLFLVSLSFVYFAKAFGGSYMKSSITQIERGFDIPSSLIGVIDGSFEMG</sequence>
<dbReference type="Pfam" id="PF03137">
    <property type="entry name" value="OATP"/>
    <property type="match status" value="1"/>
</dbReference>
<keyword evidence="2" id="KW-1185">Reference proteome</keyword>
<dbReference type="GO" id="GO:0015347">
    <property type="term" value="F:sodium-independent organic anion transmembrane transporter activity"/>
    <property type="evidence" value="ECO:0007669"/>
    <property type="project" value="TreeGrafter"/>
</dbReference>
<dbReference type="Proteomes" id="UP000314982">
    <property type="component" value="Unassembled WGS sequence"/>
</dbReference>
<dbReference type="InterPro" id="IPR004156">
    <property type="entry name" value="OATP"/>
</dbReference>
<dbReference type="GO" id="GO:0016323">
    <property type="term" value="C:basolateral plasma membrane"/>
    <property type="evidence" value="ECO:0007669"/>
    <property type="project" value="TreeGrafter"/>
</dbReference>
<reference evidence="1" key="2">
    <citation type="submission" date="2025-08" db="UniProtKB">
        <authorList>
            <consortium name="Ensembl"/>
        </authorList>
    </citation>
    <scope>IDENTIFICATION</scope>
</reference>
<dbReference type="GO" id="GO:0015125">
    <property type="term" value="F:bile acid transmembrane transporter activity"/>
    <property type="evidence" value="ECO:0007669"/>
    <property type="project" value="TreeGrafter"/>
</dbReference>
<dbReference type="PANTHER" id="PTHR11388:SF89">
    <property type="entry name" value="SOLUTE CARRIER ORGANIC ANION TRANSPORTER FAMILY MEMBER 1B3"/>
    <property type="match status" value="1"/>
</dbReference>
<accession>A0A4W5NMH8</accession>
<dbReference type="GO" id="GO:0043252">
    <property type="term" value="P:sodium-independent organic anion transport"/>
    <property type="evidence" value="ECO:0007669"/>
    <property type="project" value="TreeGrafter"/>
</dbReference>
<dbReference type="PANTHER" id="PTHR11388">
    <property type="entry name" value="ORGANIC ANION TRANSPORTER"/>
    <property type="match status" value="1"/>
</dbReference>
<name>A0A4W5NMH8_9TELE</name>